<comment type="caution">
    <text evidence="8">The sequence shown here is derived from an EMBL/GenBank/DDBJ whole genome shotgun (WGS) entry which is preliminary data.</text>
</comment>
<evidence type="ECO:0000256" key="2">
    <source>
        <dbReference type="ARBA" id="ARBA00010152"/>
    </source>
</evidence>
<dbReference type="GO" id="GO:0005762">
    <property type="term" value="C:mitochondrial large ribosomal subunit"/>
    <property type="evidence" value="ECO:0007669"/>
    <property type="project" value="InterPro"/>
</dbReference>
<reference evidence="8" key="2">
    <citation type="journal article" date="2022" name="Proc. Natl. Acad. Sci. U.S.A.">
        <title>Diploid-dominant life cycles characterize the early evolution of Fungi.</title>
        <authorList>
            <person name="Amses K.R."/>
            <person name="Simmons D.R."/>
            <person name="Longcore J.E."/>
            <person name="Mondo S.J."/>
            <person name="Seto K."/>
            <person name="Jeronimo G.H."/>
            <person name="Bonds A.E."/>
            <person name="Quandt C.A."/>
            <person name="Davis W.J."/>
            <person name="Chang Y."/>
            <person name="Federici B.A."/>
            <person name="Kuo A."/>
            <person name="LaButti K."/>
            <person name="Pangilinan J."/>
            <person name="Andreopoulos W."/>
            <person name="Tritt A."/>
            <person name="Riley R."/>
            <person name="Hundley H."/>
            <person name="Johnson J."/>
            <person name="Lipzen A."/>
            <person name="Barry K."/>
            <person name="Lang B.F."/>
            <person name="Cuomo C.A."/>
            <person name="Buchler N.E."/>
            <person name="Grigoriev I.V."/>
            <person name="Spatafora J.W."/>
            <person name="Stajich J.E."/>
            <person name="James T.Y."/>
        </authorList>
    </citation>
    <scope>NUCLEOTIDE SEQUENCE</scope>
    <source>
        <strain evidence="8">AG</strain>
    </source>
</reference>
<evidence type="ECO:0000256" key="3">
    <source>
        <dbReference type="ARBA" id="ARBA00022946"/>
    </source>
</evidence>
<gene>
    <name evidence="8" type="ORF">K450DRAFT_235897</name>
</gene>
<keyword evidence="3" id="KW-0809">Transit peptide</keyword>
<evidence type="ECO:0008006" key="10">
    <source>
        <dbReference type="Google" id="ProtNLM"/>
    </source>
</evidence>
<keyword evidence="4" id="KW-0689">Ribosomal protein</keyword>
<evidence type="ECO:0000256" key="4">
    <source>
        <dbReference type="ARBA" id="ARBA00022980"/>
    </source>
</evidence>
<keyword evidence="5" id="KW-0496">Mitochondrion</keyword>
<dbReference type="AlphaFoldDB" id="A0AAD5ED47"/>
<feature type="region of interest" description="Disordered" evidence="7">
    <location>
        <begin position="72"/>
        <end position="94"/>
    </location>
</feature>
<dbReference type="Pfam" id="PF09809">
    <property type="entry name" value="MRP-L27"/>
    <property type="match status" value="1"/>
</dbReference>
<dbReference type="GO" id="GO:0003735">
    <property type="term" value="F:structural constituent of ribosome"/>
    <property type="evidence" value="ECO:0007669"/>
    <property type="project" value="InterPro"/>
</dbReference>
<reference evidence="8" key="1">
    <citation type="submission" date="2021-06" db="EMBL/GenBank/DDBJ databases">
        <authorList>
            <consortium name="DOE Joint Genome Institute"/>
            <person name="Mondo S.J."/>
            <person name="Amses K.R."/>
            <person name="Simmons D.R."/>
            <person name="Longcore J.E."/>
            <person name="Seto K."/>
            <person name="Alves G.H."/>
            <person name="Bonds A.E."/>
            <person name="Quandt C.A."/>
            <person name="Davis W.J."/>
            <person name="Chang Y."/>
            <person name="Letcher P.M."/>
            <person name="Powell M.J."/>
            <person name="Kuo A."/>
            <person name="Labutti K."/>
            <person name="Pangilinan J."/>
            <person name="Andreopoulos W."/>
            <person name="Tritt A."/>
            <person name="Riley R."/>
            <person name="Hundley H."/>
            <person name="Johnson J."/>
            <person name="Lipzen A."/>
            <person name="Barry K."/>
            <person name="Berbee M.L."/>
            <person name="Buchler N.E."/>
            <person name="Grigoriev I.V."/>
            <person name="Spatafora J.W."/>
            <person name="Stajich J.E."/>
            <person name="James T.Y."/>
        </authorList>
    </citation>
    <scope>NUCLEOTIDE SEQUENCE</scope>
    <source>
        <strain evidence="8">AG</strain>
    </source>
</reference>
<dbReference type="Proteomes" id="UP001206595">
    <property type="component" value="Unassembled WGS sequence"/>
</dbReference>
<evidence type="ECO:0000256" key="5">
    <source>
        <dbReference type="ARBA" id="ARBA00023128"/>
    </source>
</evidence>
<evidence type="ECO:0000256" key="6">
    <source>
        <dbReference type="ARBA" id="ARBA00023274"/>
    </source>
</evidence>
<evidence type="ECO:0000256" key="1">
    <source>
        <dbReference type="ARBA" id="ARBA00004173"/>
    </source>
</evidence>
<sequence>MFGVIRGLYRGARREQLTSKRGHNFYKGTGSGAMGRHTKRGGYLVDWKKVRTYVVPDMTDFNLAPYVSRKTTPPHGQGAFTAKSFFKSNETPSA</sequence>
<dbReference type="PANTHER" id="PTHR21338">
    <property type="entry name" value="MITOCHONDRIAL RIBOSOMAL PROTEIN L41"/>
    <property type="match status" value="1"/>
</dbReference>
<accession>A0AAD5ED47</accession>
<dbReference type="GO" id="GO:0006412">
    <property type="term" value="P:translation"/>
    <property type="evidence" value="ECO:0007669"/>
    <property type="project" value="TreeGrafter"/>
</dbReference>
<protein>
    <recommendedName>
        <fullName evidence="10">Mitochondrial ribosomal protein L27</fullName>
    </recommendedName>
</protein>
<evidence type="ECO:0000313" key="8">
    <source>
        <dbReference type="EMBL" id="KAI8580775.1"/>
    </source>
</evidence>
<dbReference type="InterPro" id="IPR019189">
    <property type="entry name" value="Ribosomal_mL41"/>
</dbReference>
<evidence type="ECO:0000313" key="9">
    <source>
        <dbReference type="Proteomes" id="UP001206595"/>
    </source>
</evidence>
<dbReference type="GeneID" id="75913514"/>
<dbReference type="EMBL" id="MU620910">
    <property type="protein sequence ID" value="KAI8580775.1"/>
    <property type="molecule type" value="Genomic_DNA"/>
</dbReference>
<keyword evidence="9" id="KW-1185">Reference proteome</keyword>
<proteinExistence type="inferred from homology"/>
<comment type="similarity">
    <text evidence="2">Belongs to the mitochondrion-specific ribosomal protein mL41 family.</text>
</comment>
<comment type="subcellular location">
    <subcellularLocation>
        <location evidence="1">Mitochondrion</location>
    </subcellularLocation>
</comment>
<dbReference type="PANTHER" id="PTHR21338:SF0">
    <property type="entry name" value="LARGE RIBOSOMAL SUBUNIT PROTEIN ML41"/>
    <property type="match status" value="1"/>
</dbReference>
<dbReference type="RefSeq" id="XP_051445779.1">
    <property type="nucleotide sequence ID" value="XM_051588169.1"/>
</dbReference>
<name>A0AAD5ED47_UMBRA</name>
<organism evidence="8 9">
    <name type="scientific">Umbelopsis ramanniana AG</name>
    <dbReference type="NCBI Taxonomy" id="1314678"/>
    <lineage>
        <taxon>Eukaryota</taxon>
        <taxon>Fungi</taxon>
        <taxon>Fungi incertae sedis</taxon>
        <taxon>Mucoromycota</taxon>
        <taxon>Mucoromycotina</taxon>
        <taxon>Umbelopsidomycetes</taxon>
        <taxon>Umbelopsidales</taxon>
        <taxon>Umbelopsidaceae</taxon>
        <taxon>Umbelopsis</taxon>
    </lineage>
</organism>
<evidence type="ECO:0000256" key="7">
    <source>
        <dbReference type="SAM" id="MobiDB-lite"/>
    </source>
</evidence>
<keyword evidence="6" id="KW-0687">Ribonucleoprotein</keyword>